<sequence>MLFKAKLLVFLLYLSDYRHKFCDRIIFYAHKKDRSIIRPNRRRVTSPYGNFNTTTYYTDPTGDRKLVV</sequence>
<proteinExistence type="predicted"/>
<accession>A0A6N9IRT7</accession>
<reference evidence="1 2" key="1">
    <citation type="journal article" date="2020" name="Food Funct.">
        <title>Screening of Lactobacillus salivarius strains from the feces of Chinese populations and the evaluation of their effects against intestinal inflammation in mice.</title>
        <authorList>
            <person name="Zhai Q."/>
            <person name="Shen X."/>
            <person name="Cen S."/>
            <person name="Zhang C."/>
            <person name="Tian F."/>
            <person name="Zhao J."/>
            <person name="Zhang H."/>
            <person name="Xue Y."/>
            <person name="Chen W."/>
        </authorList>
    </citation>
    <scope>NUCLEOTIDE SEQUENCE [LARGE SCALE GENOMIC DNA]</scope>
    <source>
        <strain evidence="1 2">FYNDL5_1.scaf</strain>
    </source>
</reference>
<organism evidence="1 2">
    <name type="scientific">Ligilactobacillus salivarius</name>
    <dbReference type="NCBI Taxonomy" id="1624"/>
    <lineage>
        <taxon>Bacteria</taxon>
        <taxon>Bacillati</taxon>
        <taxon>Bacillota</taxon>
        <taxon>Bacilli</taxon>
        <taxon>Lactobacillales</taxon>
        <taxon>Lactobacillaceae</taxon>
        <taxon>Ligilactobacillus</taxon>
    </lineage>
</organism>
<protein>
    <submittedName>
        <fullName evidence="1">Uncharacterized protein</fullName>
    </submittedName>
</protein>
<dbReference type="EMBL" id="VSUB01000006">
    <property type="protein sequence ID" value="MYY65052.1"/>
    <property type="molecule type" value="Genomic_DNA"/>
</dbReference>
<dbReference type="Proteomes" id="UP000471678">
    <property type="component" value="Unassembled WGS sequence"/>
</dbReference>
<gene>
    <name evidence="1" type="ORF">FYL25_06400</name>
</gene>
<evidence type="ECO:0000313" key="2">
    <source>
        <dbReference type="Proteomes" id="UP000471678"/>
    </source>
</evidence>
<comment type="caution">
    <text evidence="1">The sequence shown here is derived from an EMBL/GenBank/DDBJ whole genome shotgun (WGS) entry which is preliminary data.</text>
</comment>
<evidence type="ECO:0000313" key="1">
    <source>
        <dbReference type="EMBL" id="MYY65052.1"/>
    </source>
</evidence>
<dbReference type="AlphaFoldDB" id="A0A6N9IRT7"/>
<name>A0A6N9IRT7_9LACO</name>